<dbReference type="AlphaFoldDB" id="A0A9N9U573"/>
<dbReference type="Gene3D" id="3.40.50.300">
    <property type="entry name" value="P-loop containing nucleotide triphosphate hydrolases"/>
    <property type="match status" value="1"/>
</dbReference>
<dbReference type="SUPFAM" id="SSF52540">
    <property type="entry name" value="P-loop containing nucleoside triphosphate hydrolases"/>
    <property type="match status" value="1"/>
</dbReference>
<reference evidence="1 2" key="2">
    <citation type="submission" date="2021-10" db="EMBL/GenBank/DDBJ databases">
        <authorList>
            <person name="Piombo E."/>
        </authorList>
    </citation>
    <scope>NUCLEOTIDE SEQUENCE [LARGE SCALE GENOMIC DNA]</scope>
</reference>
<gene>
    <name evidence="1" type="ORF">CBYS24578_00007355</name>
</gene>
<reference evidence="2" key="1">
    <citation type="submission" date="2019-06" db="EMBL/GenBank/DDBJ databases">
        <authorList>
            <person name="Broberg M."/>
        </authorList>
    </citation>
    <scope>NUCLEOTIDE SEQUENCE [LARGE SCALE GENOMIC DNA]</scope>
</reference>
<dbReference type="PANTHER" id="PTHR36978:SF4">
    <property type="entry name" value="P-LOOP CONTAINING NUCLEOSIDE TRIPHOSPHATE HYDROLASE PROTEIN"/>
    <property type="match status" value="1"/>
</dbReference>
<dbReference type="InterPro" id="IPR040632">
    <property type="entry name" value="Sulfotransfer_4"/>
</dbReference>
<dbReference type="InterPro" id="IPR027417">
    <property type="entry name" value="P-loop_NTPase"/>
</dbReference>
<dbReference type="Pfam" id="PF17784">
    <property type="entry name" value="Sulfotransfer_4"/>
    <property type="match status" value="1"/>
</dbReference>
<dbReference type="Proteomes" id="UP000754883">
    <property type="component" value="Unassembled WGS sequence"/>
</dbReference>
<evidence type="ECO:0000313" key="2">
    <source>
        <dbReference type="Proteomes" id="UP000754883"/>
    </source>
</evidence>
<name>A0A9N9U573_9HYPO</name>
<dbReference type="PANTHER" id="PTHR36978">
    <property type="entry name" value="P-LOOP CONTAINING NUCLEOTIDE TRIPHOSPHATE HYDROLASE"/>
    <property type="match status" value="1"/>
</dbReference>
<evidence type="ECO:0008006" key="3">
    <source>
        <dbReference type="Google" id="ProtNLM"/>
    </source>
</evidence>
<dbReference type="OrthoDB" id="408152at2759"/>
<dbReference type="EMBL" id="CABFNO020001317">
    <property type="protein sequence ID" value="CAG9980391.1"/>
    <property type="molecule type" value="Genomic_DNA"/>
</dbReference>
<keyword evidence="2" id="KW-1185">Reference proteome</keyword>
<proteinExistence type="predicted"/>
<comment type="caution">
    <text evidence="1">The sequence shown here is derived from an EMBL/GenBank/DDBJ whole genome shotgun (WGS) entry which is preliminary data.</text>
</comment>
<accession>A0A9N9U573</accession>
<protein>
    <recommendedName>
        <fullName evidence="3">NAD dependent epimerase/dehydratase</fullName>
    </recommendedName>
</protein>
<sequence>MSQNNRIIVPDRIVPMRVIVCGAQRTGTLTSRPGARHALFRLGFHDCYHMHDVRNNPVTDGPQWIRALRAKFAGEGTPFEKEDWDRLLGRCQAVSDVPAAFFGPELAQVYPDAKVIILNRDPETWYNSVLGSIHSDRTLGFKLKMIFCLLFTPEARAWVRFGMTMGSSFGFNIRTEKDKALAWYERTYEEWREGIPEERRIEYSVVDGWKPLCDHLGVPVPLVEDPESGELVEPPFPHVNDRSSFLGEMVHVQAGWVSKGVDNLFGLIGRTVVYGSAAYAGYLVWKTRLGGRV</sequence>
<evidence type="ECO:0000313" key="1">
    <source>
        <dbReference type="EMBL" id="CAG9980391.1"/>
    </source>
</evidence>
<organism evidence="1 2">
    <name type="scientific">Clonostachys byssicola</name>
    <dbReference type="NCBI Taxonomy" id="160290"/>
    <lineage>
        <taxon>Eukaryota</taxon>
        <taxon>Fungi</taxon>
        <taxon>Dikarya</taxon>
        <taxon>Ascomycota</taxon>
        <taxon>Pezizomycotina</taxon>
        <taxon>Sordariomycetes</taxon>
        <taxon>Hypocreomycetidae</taxon>
        <taxon>Hypocreales</taxon>
        <taxon>Bionectriaceae</taxon>
        <taxon>Clonostachys</taxon>
    </lineage>
</organism>